<evidence type="ECO:0000256" key="1">
    <source>
        <dbReference type="SAM" id="MobiDB-lite"/>
    </source>
</evidence>
<sequence length="69" mass="7701">MTAEEVTVTEGHDPGEASQECSRQDQDRPGRGQVTGPGMDLGTRHREPPGRACQAPQQQRSQYRHDRTE</sequence>
<comment type="caution">
    <text evidence="2">The sequence shown here is derived from an EMBL/GenBank/DDBJ whole genome shotgun (WGS) entry which is preliminary data.</text>
</comment>
<evidence type="ECO:0000313" key="3">
    <source>
        <dbReference type="Proteomes" id="UP000299084"/>
    </source>
</evidence>
<dbReference type="AlphaFoldDB" id="A0A5N4BY32"/>
<gene>
    <name evidence="2" type="ORF">Cadr_000030233</name>
</gene>
<protein>
    <submittedName>
        <fullName evidence="2">Uncharacterized protein</fullName>
    </submittedName>
</protein>
<dbReference type="Proteomes" id="UP000299084">
    <property type="component" value="Unassembled WGS sequence"/>
</dbReference>
<name>A0A5N4BY32_CAMDR</name>
<dbReference type="EMBL" id="JWIN03000075">
    <property type="protein sequence ID" value="KAB1251516.1"/>
    <property type="molecule type" value="Genomic_DNA"/>
</dbReference>
<evidence type="ECO:0000313" key="2">
    <source>
        <dbReference type="EMBL" id="KAB1251516.1"/>
    </source>
</evidence>
<accession>A0A5N4BY32</accession>
<proteinExistence type="predicted"/>
<keyword evidence="3" id="KW-1185">Reference proteome</keyword>
<feature type="region of interest" description="Disordered" evidence="1">
    <location>
        <begin position="1"/>
        <end position="69"/>
    </location>
</feature>
<organism evidence="2 3">
    <name type="scientific">Camelus dromedarius</name>
    <name type="common">Dromedary</name>
    <name type="synonym">Arabian camel</name>
    <dbReference type="NCBI Taxonomy" id="9838"/>
    <lineage>
        <taxon>Eukaryota</taxon>
        <taxon>Metazoa</taxon>
        <taxon>Chordata</taxon>
        <taxon>Craniata</taxon>
        <taxon>Vertebrata</taxon>
        <taxon>Euteleostomi</taxon>
        <taxon>Mammalia</taxon>
        <taxon>Eutheria</taxon>
        <taxon>Laurasiatheria</taxon>
        <taxon>Artiodactyla</taxon>
        <taxon>Tylopoda</taxon>
        <taxon>Camelidae</taxon>
        <taxon>Camelus</taxon>
    </lineage>
</organism>
<reference evidence="2 3" key="1">
    <citation type="journal article" date="2019" name="Mol. Ecol. Resour.">
        <title>Improving Illumina assemblies with Hi-C and long reads: an example with the North African dromedary.</title>
        <authorList>
            <person name="Elbers J.P."/>
            <person name="Rogers M.F."/>
            <person name="Perelman P.L."/>
            <person name="Proskuryakova A.A."/>
            <person name="Serdyukova N.A."/>
            <person name="Johnson W.E."/>
            <person name="Horin P."/>
            <person name="Corander J."/>
            <person name="Murphy D."/>
            <person name="Burger P.A."/>
        </authorList>
    </citation>
    <scope>NUCLEOTIDE SEQUENCE [LARGE SCALE GENOMIC DNA]</scope>
    <source>
        <strain evidence="2">Drom800</strain>
        <tissue evidence="2">Blood</tissue>
    </source>
</reference>